<dbReference type="CDD" id="cd10563">
    <property type="entry name" value="CooF_like"/>
    <property type="match status" value="1"/>
</dbReference>
<keyword evidence="1" id="KW-0813">Transport</keyword>
<keyword evidence="7" id="KW-0411">Iron-sulfur</keyword>
<gene>
    <name evidence="9" type="ORF">SAMN02745163_04269</name>
</gene>
<accession>A0A1M6UH03</accession>
<dbReference type="EMBL" id="FQZB01000023">
    <property type="protein sequence ID" value="SHK68456.1"/>
    <property type="molecule type" value="Genomic_DNA"/>
</dbReference>
<keyword evidence="6" id="KW-0408">Iron</keyword>
<evidence type="ECO:0000256" key="5">
    <source>
        <dbReference type="ARBA" id="ARBA00022982"/>
    </source>
</evidence>
<feature type="domain" description="4Fe-4S ferredoxin-type" evidence="8">
    <location>
        <begin position="2"/>
        <end position="31"/>
    </location>
</feature>
<evidence type="ECO:0000256" key="4">
    <source>
        <dbReference type="ARBA" id="ARBA00022737"/>
    </source>
</evidence>
<sequence length="147" mass="16482">MKRIMINKDACTGCMNCTVACMCEHSTISKSIYKLNLSDKHNEACSRITLDSKNKPTPIFCRHCDEPKCVETCMSGAMTKDDETGYVTYNKDKCAYCYMCVMSCPFGVLKPDEVTKKHIVKCDMCPDRKTPACIESCPVGAIYLEEV</sequence>
<dbReference type="InterPro" id="IPR017900">
    <property type="entry name" value="4Fe4S_Fe_S_CS"/>
</dbReference>
<organism evidence="9 10">
    <name type="scientific">Clostridium cavendishii DSM 21758</name>
    <dbReference type="NCBI Taxonomy" id="1121302"/>
    <lineage>
        <taxon>Bacteria</taxon>
        <taxon>Bacillati</taxon>
        <taxon>Bacillota</taxon>
        <taxon>Clostridia</taxon>
        <taxon>Eubacteriales</taxon>
        <taxon>Clostridiaceae</taxon>
        <taxon>Clostridium</taxon>
    </lineage>
</organism>
<evidence type="ECO:0000313" key="10">
    <source>
        <dbReference type="Proteomes" id="UP000184310"/>
    </source>
</evidence>
<evidence type="ECO:0000256" key="7">
    <source>
        <dbReference type="ARBA" id="ARBA00023014"/>
    </source>
</evidence>
<dbReference type="AlphaFoldDB" id="A0A1M6UH03"/>
<dbReference type="InterPro" id="IPR017896">
    <property type="entry name" value="4Fe4S_Fe-S-bd"/>
</dbReference>
<dbReference type="Pfam" id="PF13247">
    <property type="entry name" value="Fer4_11"/>
    <property type="match status" value="1"/>
</dbReference>
<protein>
    <submittedName>
        <fullName evidence="9">Carbon-monoxide dehydrogenase iron sulfur subunit</fullName>
    </submittedName>
</protein>
<dbReference type="Gene3D" id="3.30.70.20">
    <property type="match status" value="2"/>
</dbReference>
<evidence type="ECO:0000256" key="2">
    <source>
        <dbReference type="ARBA" id="ARBA00022485"/>
    </source>
</evidence>
<evidence type="ECO:0000259" key="8">
    <source>
        <dbReference type="PROSITE" id="PS51379"/>
    </source>
</evidence>
<keyword evidence="4" id="KW-0677">Repeat</keyword>
<reference evidence="9 10" key="1">
    <citation type="submission" date="2016-11" db="EMBL/GenBank/DDBJ databases">
        <authorList>
            <person name="Jaros S."/>
            <person name="Januszkiewicz K."/>
            <person name="Wedrychowicz H."/>
        </authorList>
    </citation>
    <scope>NUCLEOTIDE SEQUENCE [LARGE SCALE GENOMIC DNA]</scope>
    <source>
        <strain evidence="9 10">DSM 21758</strain>
    </source>
</reference>
<evidence type="ECO:0000256" key="1">
    <source>
        <dbReference type="ARBA" id="ARBA00022448"/>
    </source>
</evidence>
<feature type="domain" description="4Fe-4S ferredoxin-type" evidence="8">
    <location>
        <begin position="85"/>
        <end position="114"/>
    </location>
</feature>
<dbReference type="GO" id="GO:0046872">
    <property type="term" value="F:metal ion binding"/>
    <property type="evidence" value="ECO:0007669"/>
    <property type="project" value="UniProtKB-KW"/>
</dbReference>
<keyword evidence="5" id="KW-0249">Electron transport</keyword>
<dbReference type="PANTHER" id="PTHR43177">
    <property type="entry name" value="PROTEIN NRFC"/>
    <property type="match status" value="1"/>
</dbReference>
<evidence type="ECO:0000256" key="3">
    <source>
        <dbReference type="ARBA" id="ARBA00022723"/>
    </source>
</evidence>
<dbReference type="PROSITE" id="PS00198">
    <property type="entry name" value="4FE4S_FER_1"/>
    <property type="match status" value="1"/>
</dbReference>
<keyword evidence="3" id="KW-0479">Metal-binding</keyword>
<dbReference type="RefSeq" id="WP_072993158.1">
    <property type="nucleotide sequence ID" value="NZ_FQZB01000023.1"/>
</dbReference>
<keyword evidence="10" id="KW-1185">Reference proteome</keyword>
<dbReference type="PROSITE" id="PS51379">
    <property type="entry name" value="4FE4S_FER_2"/>
    <property type="match status" value="2"/>
</dbReference>
<proteinExistence type="predicted"/>
<dbReference type="GO" id="GO:0051539">
    <property type="term" value="F:4 iron, 4 sulfur cluster binding"/>
    <property type="evidence" value="ECO:0007669"/>
    <property type="project" value="UniProtKB-KW"/>
</dbReference>
<evidence type="ECO:0000313" key="9">
    <source>
        <dbReference type="EMBL" id="SHK68456.1"/>
    </source>
</evidence>
<dbReference type="PANTHER" id="PTHR43177:SF5">
    <property type="entry name" value="ANAEROBIC DIMETHYL SULFOXIDE REDUCTASE CHAIN B-RELATED"/>
    <property type="match status" value="1"/>
</dbReference>
<keyword evidence="2" id="KW-0004">4Fe-4S</keyword>
<dbReference type="InterPro" id="IPR050954">
    <property type="entry name" value="ET_IronSulfur_Cluster-Binding"/>
</dbReference>
<dbReference type="SUPFAM" id="SSF54862">
    <property type="entry name" value="4Fe-4S ferredoxins"/>
    <property type="match status" value="1"/>
</dbReference>
<dbReference type="OrthoDB" id="9810688at2"/>
<dbReference type="Proteomes" id="UP000184310">
    <property type="component" value="Unassembled WGS sequence"/>
</dbReference>
<evidence type="ECO:0000256" key="6">
    <source>
        <dbReference type="ARBA" id="ARBA00023004"/>
    </source>
</evidence>
<name>A0A1M6UH03_9CLOT</name>
<dbReference type="STRING" id="1121302.SAMN02745163_04269"/>